<organism evidence="7 8">
    <name type="scientific">Streptomyces asoensis</name>
    <dbReference type="NCBI Taxonomy" id="249586"/>
    <lineage>
        <taxon>Bacteria</taxon>
        <taxon>Bacillati</taxon>
        <taxon>Actinomycetota</taxon>
        <taxon>Actinomycetes</taxon>
        <taxon>Kitasatosporales</taxon>
        <taxon>Streptomycetaceae</taxon>
        <taxon>Streptomyces</taxon>
    </lineage>
</organism>
<evidence type="ECO:0000313" key="8">
    <source>
        <dbReference type="Proteomes" id="UP000502665"/>
    </source>
</evidence>
<dbReference type="CDD" id="cd07814">
    <property type="entry name" value="SRPBCC_CalC_Aha1-like"/>
    <property type="match status" value="1"/>
</dbReference>
<dbReference type="Pfam" id="PF12840">
    <property type="entry name" value="HTH_20"/>
    <property type="match status" value="1"/>
</dbReference>
<dbReference type="InterPro" id="IPR051081">
    <property type="entry name" value="HTH_MetalResp_TranReg"/>
</dbReference>
<comment type="similarity">
    <text evidence="1">Belongs to the AHA1 family.</text>
</comment>
<sequence length="311" mass="33840">MDALLAALADPVRWRLVSLLAERPRPVGVLARLADARQPQTTKHLQTLERAGVVTSQRTGQRRIYALRPGPLRDLAAALSRLADTADQVSGPHATHDRYGRSLHAERLAAREPGWADGRSFTFHRSLTERPELVWRHLTEAVLLARWWTPEDLRVSELVFEARPGGRIVQEYRDAEDTDDSDLVAGRAEGVVVDVRPGEHLAYRLSPLLPDGSPAFTAHVDMDLRPTDTGADLDVHWRMTDSTVESADFIAGIEIGFGQSLDKLAATFAADADADANSHDTDSTNGANRTGGPDSPDSPGSPGSPDTRSAK</sequence>
<dbReference type="SMART" id="SM00418">
    <property type="entry name" value="HTH_ARSR"/>
    <property type="match status" value="1"/>
</dbReference>
<dbReference type="NCBIfam" id="NF033788">
    <property type="entry name" value="HTH_metalloreg"/>
    <property type="match status" value="1"/>
</dbReference>
<keyword evidence="4" id="KW-0804">Transcription</keyword>
<evidence type="ECO:0000256" key="5">
    <source>
        <dbReference type="SAM" id="MobiDB-lite"/>
    </source>
</evidence>
<gene>
    <name evidence="7" type="ORF">G9272_05510</name>
</gene>
<dbReference type="Proteomes" id="UP000502665">
    <property type="component" value="Chromosome"/>
</dbReference>
<dbReference type="AlphaFoldDB" id="A0A6M4WIF8"/>
<accession>A0A6M4WIF8</accession>
<evidence type="ECO:0000256" key="3">
    <source>
        <dbReference type="ARBA" id="ARBA00023125"/>
    </source>
</evidence>
<dbReference type="InterPro" id="IPR036390">
    <property type="entry name" value="WH_DNA-bd_sf"/>
</dbReference>
<dbReference type="SUPFAM" id="SSF55961">
    <property type="entry name" value="Bet v1-like"/>
    <property type="match status" value="1"/>
</dbReference>
<feature type="compositionally biased region" description="Low complexity" evidence="5">
    <location>
        <begin position="291"/>
        <end position="311"/>
    </location>
</feature>
<evidence type="ECO:0000256" key="2">
    <source>
        <dbReference type="ARBA" id="ARBA00023015"/>
    </source>
</evidence>
<keyword evidence="8" id="KW-1185">Reference proteome</keyword>
<evidence type="ECO:0000259" key="6">
    <source>
        <dbReference type="PROSITE" id="PS50987"/>
    </source>
</evidence>
<dbReference type="InterPro" id="IPR001845">
    <property type="entry name" value="HTH_ArsR_DNA-bd_dom"/>
</dbReference>
<proteinExistence type="inferred from homology"/>
<protein>
    <submittedName>
        <fullName evidence="7">Metalloregulator ArsR/SmtB family transcription factor</fullName>
    </submittedName>
</protein>
<reference evidence="7" key="1">
    <citation type="submission" date="2020-03" db="EMBL/GenBank/DDBJ databases">
        <title>Molecular networking-based the target discovery of potent antiproliferative macrolactams: 5/6/7/16 polycyclic ansamycins and glycosylated trienomycin from Streptomyces cacaoi subsp. asoensis.</title>
        <authorList>
            <person name="Liu L.-L."/>
        </authorList>
    </citation>
    <scope>NUCLEOTIDE SEQUENCE [LARGE SCALE GENOMIC DNA]</scope>
    <source>
        <strain evidence="7">H2S5</strain>
    </source>
</reference>
<dbReference type="GO" id="GO:0003700">
    <property type="term" value="F:DNA-binding transcription factor activity"/>
    <property type="evidence" value="ECO:0007669"/>
    <property type="project" value="InterPro"/>
</dbReference>
<dbReference type="PROSITE" id="PS50987">
    <property type="entry name" value="HTH_ARSR_2"/>
    <property type="match status" value="1"/>
</dbReference>
<keyword evidence="3" id="KW-0238">DNA-binding</keyword>
<evidence type="ECO:0000313" key="7">
    <source>
        <dbReference type="EMBL" id="QJS99817.1"/>
    </source>
</evidence>
<keyword evidence="2" id="KW-0805">Transcription regulation</keyword>
<dbReference type="InterPro" id="IPR023393">
    <property type="entry name" value="START-like_dom_sf"/>
</dbReference>
<evidence type="ECO:0000256" key="1">
    <source>
        <dbReference type="ARBA" id="ARBA00006817"/>
    </source>
</evidence>
<dbReference type="EMBL" id="CP049838">
    <property type="protein sequence ID" value="QJS99817.1"/>
    <property type="molecule type" value="Genomic_DNA"/>
</dbReference>
<feature type="domain" description="HTH arsR-type" evidence="6">
    <location>
        <begin position="1"/>
        <end position="87"/>
    </location>
</feature>
<dbReference type="SUPFAM" id="SSF46785">
    <property type="entry name" value="Winged helix' DNA-binding domain"/>
    <property type="match status" value="1"/>
</dbReference>
<dbReference type="InterPro" id="IPR036388">
    <property type="entry name" value="WH-like_DNA-bd_sf"/>
</dbReference>
<dbReference type="Gene3D" id="3.30.530.20">
    <property type="match status" value="1"/>
</dbReference>
<dbReference type="PANTHER" id="PTHR33154:SF33">
    <property type="entry name" value="TRANSCRIPTIONAL REPRESSOR SDPR"/>
    <property type="match status" value="1"/>
</dbReference>
<dbReference type="PRINTS" id="PR00778">
    <property type="entry name" value="HTHARSR"/>
</dbReference>
<feature type="region of interest" description="Disordered" evidence="5">
    <location>
        <begin position="273"/>
        <end position="311"/>
    </location>
</feature>
<dbReference type="PANTHER" id="PTHR33154">
    <property type="entry name" value="TRANSCRIPTIONAL REGULATOR, ARSR FAMILY"/>
    <property type="match status" value="1"/>
</dbReference>
<dbReference type="Pfam" id="PF08327">
    <property type="entry name" value="AHSA1"/>
    <property type="match status" value="1"/>
</dbReference>
<dbReference type="InterPro" id="IPR013538">
    <property type="entry name" value="ASHA1/2-like_C"/>
</dbReference>
<dbReference type="InterPro" id="IPR011991">
    <property type="entry name" value="ArsR-like_HTH"/>
</dbReference>
<dbReference type="GO" id="GO:0003677">
    <property type="term" value="F:DNA binding"/>
    <property type="evidence" value="ECO:0007669"/>
    <property type="project" value="UniProtKB-KW"/>
</dbReference>
<evidence type="ECO:0000256" key="4">
    <source>
        <dbReference type="ARBA" id="ARBA00023163"/>
    </source>
</evidence>
<dbReference type="Gene3D" id="1.10.10.10">
    <property type="entry name" value="Winged helix-like DNA-binding domain superfamily/Winged helix DNA-binding domain"/>
    <property type="match status" value="1"/>
</dbReference>
<dbReference type="RefSeq" id="WP_171395472.1">
    <property type="nucleotide sequence ID" value="NZ_CP049838.1"/>
</dbReference>
<name>A0A6M4WIF8_9ACTN</name>
<dbReference type="CDD" id="cd00090">
    <property type="entry name" value="HTH_ARSR"/>
    <property type="match status" value="1"/>
</dbReference>